<protein>
    <submittedName>
        <fullName evidence="6">SH3_10 domain-containing protein</fullName>
    </submittedName>
</protein>
<evidence type="ECO:0000256" key="2">
    <source>
        <dbReference type="ARBA" id="ARBA00022737"/>
    </source>
</evidence>
<reference evidence="6" key="1">
    <citation type="submission" date="2016-11" db="UniProtKB">
        <authorList>
            <consortium name="WormBaseParasite"/>
        </authorList>
    </citation>
    <scope>IDENTIFICATION</scope>
</reference>
<feature type="region of interest" description="Disordered" evidence="3">
    <location>
        <begin position="16"/>
        <end position="35"/>
    </location>
</feature>
<feature type="region of interest" description="Disordered" evidence="3">
    <location>
        <begin position="204"/>
        <end position="225"/>
    </location>
</feature>
<keyword evidence="1" id="KW-0597">Phosphoprotein</keyword>
<evidence type="ECO:0000256" key="3">
    <source>
        <dbReference type="SAM" id="MobiDB-lite"/>
    </source>
</evidence>
<dbReference type="GO" id="GO:0045104">
    <property type="term" value="P:intermediate filament cytoskeleton organization"/>
    <property type="evidence" value="ECO:0007669"/>
    <property type="project" value="InterPro"/>
</dbReference>
<accession>A0A1I8GJC3</accession>
<dbReference type="InterPro" id="IPR043197">
    <property type="entry name" value="Plakin"/>
</dbReference>
<keyword evidence="5" id="KW-1185">Reference proteome</keyword>
<name>A0A1I8GJC3_9PLAT</name>
<dbReference type="WBParaSite" id="maker-uti_cns_0002145-snap-gene-0.3-mRNA-1">
    <property type="protein sequence ID" value="maker-uti_cns_0002145-snap-gene-0.3-mRNA-1"/>
    <property type="gene ID" value="maker-uti_cns_0002145-snap-gene-0.3"/>
</dbReference>
<dbReference type="AlphaFoldDB" id="A0A1I8GJC3"/>
<evidence type="ECO:0000256" key="1">
    <source>
        <dbReference type="ARBA" id="ARBA00022553"/>
    </source>
</evidence>
<evidence type="ECO:0000313" key="6">
    <source>
        <dbReference type="WBParaSite" id="maker-uti_cns_0002145-snap-gene-0.3-mRNA-1"/>
    </source>
</evidence>
<sequence length="562" mass="62064">MHKSDTARAISDCDMELSSLAGRPPKPSPLATPPRCRRLQGLAKAKTVSKLPAMPSKQTDRRPMPRQIDSKSRKFRMAAATCLTKSLLSFLPPDSSIAVLEQMNSRQQVETQFLHWLEANHAIVHNPPLGSNRCSIEYERSRQRGIRDELVRIASGDLSRPAREQCSVAGRRVGDNIASLDFIAKIASLEDTFGSSAAAVTSEAHRLSTSGPPSEPSSGSLDSTVRKPLAGSAQRCWQWLDQLSVLLRLHSRNAADYNSFHVECHDAGGRMGRSFSHASRQLECLFHLHHPERTKRLLTTATDSLKHCLSEWAAVDHLVSAAHSIVPISSRCPTPVGKLSDKSAPLRGICACLYETPEFVVAQGQELTILDNSDRLQWRVRLLDGNEVTLPSITVWIPPRDVSSIDRAVRLKRQLSDQWTALIAKLKRDTVAHIAQLFTGLLDKQSLIAVSKPTCAEEFYDLLEQTLLAEEAAADSEGSARQKLATMLAELRARTVSTDEAASEIARKGRVKSSLRNDPYRLSTTELVRLHTLVSKLWQHLTSWAEFQRAGSDCACCCCCCG</sequence>
<dbReference type="Gene3D" id="2.30.30.40">
    <property type="entry name" value="SH3 Domains"/>
    <property type="match status" value="1"/>
</dbReference>
<keyword evidence="2" id="KW-0677">Repeat</keyword>
<feature type="compositionally biased region" description="Low complexity" evidence="3">
    <location>
        <begin position="207"/>
        <end position="223"/>
    </location>
</feature>
<feature type="region of interest" description="Disordered" evidence="3">
    <location>
        <begin position="48"/>
        <end position="73"/>
    </location>
</feature>
<dbReference type="Pfam" id="PF17902">
    <property type="entry name" value="SH3_10"/>
    <property type="match status" value="1"/>
</dbReference>
<dbReference type="PANTHER" id="PTHR23169">
    <property type="entry name" value="ENVOPLAKIN"/>
    <property type="match status" value="1"/>
</dbReference>
<dbReference type="Proteomes" id="UP000095280">
    <property type="component" value="Unplaced"/>
</dbReference>
<evidence type="ECO:0000259" key="4">
    <source>
        <dbReference type="Pfam" id="PF17902"/>
    </source>
</evidence>
<evidence type="ECO:0000313" key="5">
    <source>
        <dbReference type="Proteomes" id="UP000095280"/>
    </source>
</evidence>
<feature type="compositionally biased region" description="Basic and acidic residues" evidence="3">
    <location>
        <begin position="58"/>
        <end position="72"/>
    </location>
</feature>
<dbReference type="Gene3D" id="1.20.58.60">
    <property type="match status" value="1"/>
</dbReference>
<feature type="domain" description="Desmoplakin SH3" evidence="4">
    <location>
        <begin position="348"/>
        <end position="398"/>
    </location>
</feature>
<dbReference type="InterPro" id="IPR041615">
    <property type="entry name" value="Desmoplakin_SH3"/>
</dbReference>
<proteinExistence type="predicted"/>
<organism evidence="5 6">
    <name type="scientific">Macrostomum lignano</name>
    <dbReference type="NCBI Taxonomy" id="282301"/>
    <lineage>
        <taxon>Eukaryota</taxon>
        <taxon>Metazoa</taxon>
        <taxon>Spiralia</taxon>
        <taxon>Lophotrochozoa</taxon>
        <taxon>Platyhelminthes</taxon>
        <taxon>Rhabditophora</taxon>
        <taxon>Macrostomorpha</taxon>
        <taxon>Macrostomida</taxon>
        <taxon>Macrostomidae</taxon>
        <taxon>Macrostomum</taxon>
    </lineage>
</organism>